<dbReference type="GO" id="GO:0016281">
    <property type="term" value="C:eukaryotic translation initiation factor 4F complex"/>
    <property type="evidence" value="ECO:0007669"/>
    <property type="project" value="TreeGrafter"/>
</dbReference>
<keyword evidence="3" id="KW-0810">Translation regulation</keyword>
<dbReference type="GO" id="GO:0006417">
    <property type="term" value="P:regulation of translation"/>
    <property type="evidence" value="ECO:0007669"/>
    <property type="project" value="UniProtKB-KW"/>
</dbReference>
<dbReference type="InterPro" id="IPR001040">
    <property type="entry name" value="TIF_eIF_4E"/>
</dbReference>
<dbReference type="PANTHER" id="PTHR11960">
    <property type="entry name" value="EUKARYOTIC TRANSLATION INITIATION FACTOR 4E RELATED"/>
    <property type="match status" value="1"/>
</dbReference>
<protein>
    <recommendedName>
        <fullName evidence="6">eIF-4F 25 kDa subunit</fullName>
    </recommendedName>
</protein>
<keyword evidence="2 7" id="KW-0396">Initiation factor</keyword>
<dbReference type="GO" id="GO:0003743">
    <property type="term" value="F:translation initiation factor activity"/>
    <property type="evidence" value="ECO:0007669"/>
    <property type="project" value="UniProtKB-KW"/>
</dbReference>
<accession>A0A6P8XB96</accession>
<gene>
    <name evidence="9" type="primary">LOC117571349</name>
</gene>
<dbReference type="OrthoDB" id="590761at2759"/>
<dbReference type="GO" id="GO:0000340">
    <property type="term" value="F:RNA 7-methylguanosine cap binding"/>
    <property type="evidence" value="ECO:0007669"/>
    <property type="project" value="TreeGrafter"/>
</dbReference>
<dbReference type="RefSeq" id="XP_034109348.1">
    <property type="nucleotide sequence ID" value="XM_034253457.2"/>
</dbReference>
<evidence type="ECO:0000256" key="6">
    <source>
        <dbReference type="ARBA" id="ARBA00032656"/>
    </source>
</evidence>
<evidence type="ECO:0000256" key="2">
    <source>
        <dbReference type="ARBA" id="ARBA00022540"/>
    </source>
</evidence>
<dbReference type="InterPro" id="IPR019770">
    <property type="entry name" value="TIF_eIF_4E_CS"/>
</dbReference>
<keyword evidence="4 7" id="KW-0694">RNA-binding</keyword>
<evidence type="ECO:0000256" key="4">
    <source>
        <dbReference type="ARBA" id="ARBA00022884"/>
    </source>
</evidence>
<dbReference type="PROSITE" id="PS00813">
    <property type="entry name" value="IF4E"/>
    <property type="match status" value="1"/>
</dbReference>
<dbReference type="GeneID" id="117571349"/>
<dbReference type="Pfam" id="PF01652">
    <property type="entry name" value="IF4E"/>
    <property type="match status" value="1"/>
</dbReference>
<dbReference type="SUPFAM" id="SSF55418">
    <property type="entry name" value="eIF4e-like"/>
    <property type="match status" value="1"/>
</dbReference>
<dbReference type="Gene3D" id="3.30.760.10">
    <property type="entry name" value="RNA Cap, Translation Initiation Factor Eif4e"/>
    <property type="match status" value="1"/>
</dbReference>
<evidence type="ECO:0000313" key="9">
    <source>
        <dbReference type="RefSeq" id="XP_034109348.1"/>
    </source>
</evidence>
<evidence type="ECO:0000313" key="8">
    <source>
        <dbReference type="Proteomes" id="UP000515160"/>
    </source>
</evidence>
<reference evidence="9" key="1">
    <citation type="submission" date="2025-08" db="UniProtKB">
        <authorList>
            <consortium name="RefSeq"/>
        </authorList>
    </citation>
    <scope>IDENTIFICATION</scope>
    <source>
        <strain evidence="9">15112-1751.03</strain>
        <tissue evidence="9">Whole Adult</tissue>
    </source>
</reference>
<dbReference type="AlphaFoldDB" id="A0A6P8XB96"/>
<comment type="similarity">
    <text evidence="1 7">Belongs to the eukaryotic initiation factor 4E family.</text>
</comment>
<proteinExistence type="inferred from homology"/>
<evidence type="ECO:0000256" key="3">
    <source>
        <dbReference type="ARBA" id="ARBA00022845"/>
    </source>
</evidence>
<evidence type="ECO:0000256" key="1">
    <source>
        <dbReference type="ARBA" id="ARBA00009860"/>
    </source>
</evidence>
<dbReference type="InterPro" id="IPR023398">
    <property type="entry name" value="TIF_eIF4e-like"/>
</dbReference>
<evidence type="ECO:0000256" key="7">
    <source>
        <dbReference type="RuleBase" id="RU004374"/>
    </source>
</evidence>
<dbReference type="PANTHER" id="PTHR11960:SF8">
    <property type="entry name" value="EUKARYOTIC TRANSLATION INITIATION FACTOR 4E1-RELATED"/>
    <property type="match status" value="1"/>
</dbReference>
<evidence type="ECO:0000256" key="5">
    <source>
        <dbReference type="ARBA" id="ARBA00022917"/>
    </source>
</evidence>
<keyword evidence="5 7" id="KW-0648">Protein biosynthesis</keyword>
<organism evidence="8 9">
    <name type="scientific">Drosophila albomicans</name>
    <name type="common">Fruit fly</name>
    <dbReference type="NCBI Taxonomy" id="7291"/>
    <lineage>
        <taxon>Eukaryota</taxon>
        <taxon>Metazoa</taxon>
        <taxon>Ecdysozoa</taxon>
        <taxon>Arthropoda</taxon>
        <taxon>Hexapoda</taxon>
        <taxon>Insecta</taxon>
        <taxon>Pterygota</taxon>
        <taxon>Neoptera</taxon>
        <taxon>Endopterygota</taxon>
        <taxon>Diptera</taxon>
        <taxon>Brachycera</taxon>
        <taxon>Muscomorpha</taxon>
        <taxon>Ephydroidea</taxon>
        <taxon>Drosophilidae</taxon>
        <taxon>Drosophila</taxon>
    </lineage>
</organism>
<keyword evidence="8" id="KW-1185">Reference proteome</keyword>
<name>A0A6P8XB96_DROAB</name>
<dbReference type="Proteomes" id="UP000515160">
    <property type="component" value="Chromosome 3"/>
</dbReference>
<dbReference type="CTD" id="317649"/>
<sequence length="261" mass="29362">MGYDNYGGTEIAEQQGQDIYAGGVNGNSDLGHNEQISATATAAASAAAMAAAAAAAAATLASADFQPSLNRLLSSIDYDLCFKHPLEHTWTLWHWQNDRAKAWSEMLSDVTSFNTVEDFFSVYYFIKPPSDLKIFNDYMVFKHGIRPMWEDDSNKEGGRWVMFLERDSKELVDKLWHDLLLCTIGECFEYSEQICGAVINVRNKGSKISLWTKDARNEQAIQAIGQKMKQLLQLNEVELQYQIHRDAMVQAGPNVNAIYKM</sequence>